<dbReference type="GO" id="GO:0043168">
    <property type="term" value="F:anion binding"/>
    <property type="evidence" value="ECO:0007669"/>
    <property type="project" value="UniProtKB-ARBA"/>
</dbReference>
<comment type="caution">
    <text evidence="1">The sequence shown here is derived from an EMBL/GenBank/DDBJ whole genome shotgun (WGS) entry which is preliminary data.</text>
</comment>
<dbReference type="Proteomes" id="UP000008367">
    <property type="component" value="Unassembled WGS sequence"/>
</dbReference>
<gene>
    <name evidence="1" type="ORF">VCHENC02_0059</name>
</gene>
<dbReference type="AlphaFoldDB" id="A0A454CNJ9"/>
<evidence type="ECO:0000313" key="2">
    <source>
        <dbReference type="Proteomes" id="UP000008367"/>
    </source>
</evidence>
<sequence>YDQEGNLLIDIRMQQVDWSRLEKREGAVLVDFIVT</sequence>
<reference evidence="1 2" key="1">
    <citation type="submission" date="2012-10" db="EMBL/GenBank/DDBJ databases">
        <title>Genome sequence of Vibrio Cholerae HENC-02.</title>
        <authorList>
            <person name="Eppinger M."/>
            <person name="Hasan N.A."/>
            <person name="Sengamalay N."/>
            <person name="Hine E."/>
            <person name="Su Q."/>
            <person name="Daugherty S.C."/>
            <person name="Young S."/>
            <person name="Sadzewicz L."/>
            <person name="Tallon L."/>
            <person name="Cebula T.A."/>
            <person name="Ravel J."/>
            <person name="Colwell R.R."/>
        </authorList>
    </citation>
    <scope>NUCLEOTIDE SEQUENCE [LARGE SCALE GENOMIC DNA]</scope>
    <source>
        <strain evidence="1 2">HENC-02</strain>
    </source>
</reference>
<dbReference type="SUPFAM" id="SSF54980">
    <property type="entry name" value="EF-G C-terminal domain-like"/>
    <property type="match status" value="1"/>
</dbReference>
<name>A0A454CNJ9_VIBHA</name>
<feature type="non-terminal residue" evidence="1">
    <location>
        <position position="1"/>
    </location>
</feature>
<protein>
    <submittedName>
        <fullName evidence="1">GTP-binding HflX domain protein</fullName>
    </submittedName>
</protein>
<dbReference type="InterPro" id="IPR035647">
    <property type="entry name" value="EFG_III/V"/>
</dbReference>
<accession>A0A454CNJ9</accession>
<organism evidence="1 2">
    <name type="scientific">Vibrio harveyi</name>
    <name type="common">Beneckea harveyi</name>
    <dbReference type="NCBI Taxonomy" id="669"/>
    <lineage>
        <taxon>Bacteria</taxon>
        <taxon>Pseudomonadati</taxon>
        <taxon>Pseudomonadota</taxon>
        <taxon>Gammaproteobacteria</taxon>
        <taxon>Vibrionales</taxon>
        <taxon>Vibrionaceae</taxon>
        <taxon>Vibrio</taxon>
    </lineage>
</organism>
<dbReference type="GO" id="GO:0032561">
    <property type="term" value="F:guanyl ribonucleotide binding"/>
    <property type="evidence" value="ECO:0007669"/>
    <property type="project" value="UniProtKB-ARBA"/>
</dbReference>
<evidence type="ECO:0000313" key="1">
    <source>
        <dbReference type="EMBL" id="EKM27966.1"/>
    </source>
</evidence>
<dbReference type="GO" id="GO:0017111">
    <property type="term" value="F:ribonucleoside triphosphate phosphatase activity"/>
    <property type="evidence" value="ECO:0007669"/>
    <property type="project" value="UniProtKB-ARBA"/>
</dbReference>
<proteinExistence type="predicted"/>
<dbReference type="EMBL" id="AJSR01002755">
    <property type="protein sequence ID" value="EKM27966.1"/>
    <property type="molecule type" value="Genomic_DNA"/>
</dbReference>